<gene>
    <name evidence="1" type="ORF">FAJ39_05180</name>
</gene>
<reference evidence="1 2" key="1">
    <citation type="submission" date="2019-04" db="EMBL/GenBank/DDBJ databases">
        <title>Genome analysis of Streptococcus suis strain WUSS424.</title>
        <authorList>
            <person name="Chen H."/>
            <person name="Gao X."/>
            <person name="Wu Z."/>
        </authorList>
    </citation>
    <scope>NUCLEOTIDE SEQUENCE [LARGE SCALE GENOMIC DNA]</scope>
    <source>
        <strain evidence="1 2">WUSS424</strain>
    </source>
</reference>
<dbReference type="OrthoDB" id="2225914at2"/>
<name>A0A4T2GNX9_STRSU</name>
<comment type="caution">
    <text evidence="1">The sequence shown here is derived from an EMBL/GenBank/DDBJ whole genome shotgun (WGS) entry which is preliminary data.</text>
</comment>
<evidence type="ECO:0008006" key="3">
    <source>
        <dbReference type="Google" id="ProtNLM"/>
    </source>
</evidence>
<evidence type="ECO:0000313" key="1">
    <source>
        <dbReference type="EMBL" id="TII00460.1"/>
    </source>
</evidence>
<dbReference type="Pfam" id="PF06124">
    <property type="entry name" value="DUF960"/>
    <property type="match status" value="1"/>
</dbReference>
<dbReference type="Proteomes" id="UP000305165">
    <property type="component" value="Unassembled WGS sequence"/>
</dbReference>
<evidence type="ECO:0000313" key="2">
    <source>
        <dbReference type="Proteomes" id="UP000305165"/>
    </source>
</evidence>
<proteinExistence type="predicted"/>
<dbReference type="AlphaFoldDB" id="A0A4T2GNX9"/>
<sequence>MGFSTTKGRYASFGIVTSLPGQLIDQVWYLIDNYLKGVFPLPNLLKIQLINKNGKIQFHFKHQSLPISILIDSKERFDPFYPTKVIVIDKDGIQTILLPDEVHFHD</sequence>
<protein>
    <recommendedName>
        <fullName evidence="3">GTP cyclohydrolase</fullName>
    </recommendedName>
</protein>
<dbReference type="EMBL" id="SSXO01000002">
    <property type="protein sequence ID" value="TII00460.1"/>
    <property type="molecule type" value="Genomic_DNA"/>
</dbReference>
<organism evidence="1 2">
    <name type="scientific">Streptococcus suis</name>
    <dbReference type="NCBI Taxonomy" id="1307"/>
    <lineage>
        <taxon>Bacteria</taxon>
        <taxon>Bacillati</taxon>
        <taxon>Bacillota</taxon>
        <taxon>Bacilli</taxon>
        <taxon>Lactobacillales</taxon>
        <taxon>Streptococcaceae</taxon>
        <taxon>Streptococcus</taxon>
    </lineage>
</organism>
<accession>A0A4T2GNX9</accession>
<dbReference type="InterPro" id="IPR009303">
    <property type="entry name" value="DUF960"/>
</dbReference>
<dbReference type="Gene3D" id="3.10.450.150">
    <property type="entry name" value="enterococcus faecalis protein"/>
    <property type="match status" value="1"/>
</dbReference>